<dbReference type="EMBL" id="BJZT01000013">
    <property type="protein sequence ID" value="GEO99059.1"/>
    <property type="molecule type" value="Genomic_DNA"/>
</dbReference>
<evidence type="ECO:0000313" key="2">
    <source>
        <dbReference type="Proteomes" id="UP000321258"/>
    </source>
</evidence>
<comment type="caution">
    <text evidence="1">The sequence shown here is derived from an EMBL/GenBank/DDBJ whole genome shotgun (WGS) entry which is preliminary data.</text>
</comment>
<organism evidence="1 2">
    <name type="scientific">Methylobacterium haplocladii</name>
    <dbReference type="NCBI Taxonomy" id="1176176"/>
    <lineage>
        <taxon>Bacteria</taxon>
        <taxon>Pseudomonadati</taxon>
        <taxon>Pseudomonadota</taxon>
        <taxon>Alphaproteobacteria</taxon>
        <taxon>Hyphomicrobiales</taxon>
        <taxon>Methylobacteriaceae</taxon>
        <taxon>Methylobacterium</taxon>
    </lineage>
</organism>
<dbReference type="PANTHER" id="PTHR43179:SF7">
    <property type="entry name" value="RHAMNOSYLTRANSFERASE WBBL"/>
    <property type="match status" value="1"/>
</dbReference>
<evidence type="ECO:0000313" key="1">
    <source>
        <dbReference type="EMBL" id="GEO99059.1"/>
    </source>
</evidence>
<dbReference type="SUPFAM" id="SSF53448">
    <property type="entry name" value="Nucleotide-diphospho-sugar transferases"/>
    <property type="match status" value="1"/>
</dbReference>
<proteinExistence type="predicted"/>
<gene>
    <name evidence="1" type="ORF">MHA02_14470</name>
</gene>
<dbReference type="AlphaFoldDB" id="A0A512IMX8"/>
<name>A0A512IMX8_9HYPH</name>
<accession>A0A512IMX8</accession>
<dbReference type="Proteomes" id="UP000321258">
    <property type="component" value="Unassembled WGS sequence"/>
</dbReference>
<dbReference type="InterPro" id="IPR029044">
    <property type="entry name" value="Nucleotide-diphossugar_trans"/>
</dbReference>
<dbReference type="PANTHER" id="PTHR43179">
    <property type="entry name" value="RHAMNOSYLTRANSFERASE WBBL"/>
    <property type="match status" value="1"/>
</dbReference>
<dbReference type="Gene3D" id="3.90.550.10">
    <property type="entry name" value="Spore Coat Polysaccharide Biosynthesis Protein SpsA, Chain A"/>
    <property type="match status" value="1"/>
</dbReference>
<reference evidence="1 2" key="1">
    <citation type="submission" date="2019-07" db="EMBL/GenBank/DDBJ databases">
        <title>Whole genome shotgun sequence of Methylobacterium haplocladii NBRC 107714.</title>
        <authorList>
            <person name="Hosoyama A."/>
            <person name="Uohara A."/>
            <person name="Ohji S."/>
            <person name="Ichikawa N."/>
        </authorList>
    </citation>
    <scope>NUCLEOTIDE SEQUENCE [LARGE SCALE GENOMIC DNA]</scope>
    <source>
        <strain evidence="1 2">NBRC 107714</strain>
    </source>
</reference>
<sequence length="169" mass="18875">MLLDRLLPRLTHQHFMTEWDHADSRPVDAVMGAFLMIPRPLFESLDGFDERFFVYFEDTDLCARVLAAGRSVNHVADAVVLHRGQGSSAQVRDRRLFYFLRSQALFTEKHHGRAAAYAVLAGAFLAQMPIRILHALLAKRSLAEAGAVLRAARMLAAATPRLLGVASRH</sequence>
<protein>
    <recommendedName>
        <fullName evidence="3">Glycosyltransferase 2-like domain-containing protein</fullName>
    </recommendedName>
</protein>
<evidence type="ECO:0008006" key="3">
    <source>
        <dbReference type="Google" id="ProtNLM"/>
    </source>
</evidence>
<keyword evidence="2" id="KW-1185">Reference proteome</keyword>